<evidence type="ECO:0000313" key="2">
    <source>
        <dbReference type="Proteomes" id="UP000007304"/>
    </source>
</evidence>
<gene>
    <name evidence="1" type="ORF">HMPREF1120_08447</name>
</gene>
<dbReference type="EMBL" id="JH226136">
    <property type="protein sequence ID" value="EHY60489.1"/>
    <property type="molecule type" value="Genomic_DNA"/>
</dbReference>
<organism evidence="1 2">
    <name type="scientific">Exophiala dermatitidis (strain ATCC 34100 / CBS 525.76 / NIH/UT8656)</name>
    <name type="common">Black yeast</name>
    <name type="synonym">Wangiella dermatitidis</name>
    <dbReference type="NCBI Taxonomy" id="858893"/>
    <lineage>
        <taxon>Eukaryota</taxon>
        <taxon>Fungi</taxon>
        <taxon>Dikarya</taxon>
        <taxon>Ascomycota</taxon>
        <taxon>Pezizomycotina</taxon>
        <taxon>Eurotiomycetes</taxon>
        <taxon>Chaetothyriomycetidae</taxon>
        <taxon>Chaetothyriales</taxon>
        <taxon>Herpotrichiellaceae</taxon>
        <taxon>Exophiala</taxon>
    </lineage>
</organism>
<dbReference type="InParanoid" id="H6C8R2"/>
<dbReference type="OMA" id="SEAHIFI"/>
<dbReference type="VEuPathDB" id="FungiDB:HMPREF1120_08447"/>
<dbReference type="STRING" id="858893.H6C8R2"/>
<dbReference type="HOGENOM" id="CLU_039850_0_0_1"/>
<dbReference type="GeneID" id="20313086"/>
<dbReference type="eggNOG" id="ENOG502SRZJ">
    <property type="taxonomic scope" value="Eukaryota"/>
</dbReference>
<proteinExistence type="predicted"/>
<keyword evidence="2" id="KW-1185">Reference proteome</keyword>
<dbReference type="Proteomes" id="UP000007304">
    <property type="component" value="Unassembled WGS sequence"/>
</dbReference>
<reference evidence="1" key="1">
    <citation type="submission" date="2011-07" db="EMBL/GenBank/DDBJ databases">
        <title>The Genome Sequence of Exophiala (Wangiella) dermatitidis NIH/UT8656.</title>
        <authorList>
            <consortium name="The Broad Institute Genome Sequencing Platform"/>
            <person name="Cuomo C."/>
            <person name="Wang Z."/>
            <person name="Hunicke-Smith S."/>
            <person name="Szanislo P.J."/>
            <person name="Earl A."/>
            <person name="Young S.K."/>
            <person name="Zeng Q."/>
            <person name="Gargeya S."/>
            <person name="Fitzgerald M."/>
            <person name="Haas B."/>
            <person name="Abouelleil A."/>
            <person name="Alvarado L."/>
            <person name="Arachchi H.M."/>
            <person name="Berlin A."/>
            <person name="Brown A."/>
            <person name="Chapman S.B."/>
            <person name="Chen Z."/>
            <person name="Dunbar C."/>
            <person name="Freedman E."/>
            <person name="Gearin G."/>
            <person name="Gellesch M."/>
            <person name="Goldberg J."/>
            <person name="Griggs A."/>
            <person name="Gujja S."/>
            <person name="Heiman D."/>
            <person name="Howarth C."/>
            <person name="Larson L."/>
            <person name="Lui A."/>
            <person name="MacDonald P.J.P."/>
            <person name="Montmayeur A."/>
            <person name="Murphy C."/>
            <person name="Neiman D."/>
            <person name="Pearson M."/>
            <person name="Priest M."/>
            <person name="Roberts A."/>
            <person name="Saif S."/>
            <person name="Shea T."/>
            <person name="Shenoy N."/>
            <person name="Sisk P."/>
            <person name="Stolte C."/>
            <person name="Sykes S."/>
            <person name="Wortman J."/>
            <person name="Nusbaum C."/>
            <person name="Birren B."/>
        </authorList>
    </citation>
    <scope>NUCLEOTIDE SEQUENCE</scope>
    <source>
        <strain evidence="1">NIH/UT8656</strain>
    </source>
</reference>
<accession>H6C8R2</accession>
<dbReference type="RefSeq" id="XP_009160950.1">
    <property type="nucleotide sequence ID" value="XM_009162702.1"/>
</dbReference>
<evidence type="ECO:0000313" key="1">
    <source>
        <dbReference type="EMBL" id="EHY60489.1"/>
    </source>
</evidence>
<name>H6C8R2_EXODN</name>
<dbReference type="OrthoDB" id="4155294at2759"/>
<dbReference type="AlphaFoldDB" id="H6C8R2"/>
<sequence length="575" mass="63652">MGVVKARVSQEVVVTRVQDLKRITPTSRSIKEVIFSLFLTFQHSQLGQTLYKMSSSTTPPYPVAELLLVSPLVPGGIALSSKKRRITPTVEALSPKRVAVITKPGAVSPLVNSLDCSTFPNQFGWPSQAELVHIDQRLSLYKDIPFPPKEDMSAQVQPPPARRLVFTFDLRDSMGAWADPENEELLRSVFPETTGIACDGFFLCLKLRTLPPKPWPLTIAGLPLYLHPDLGEIGFGNGPMPIARLASWRNGSIAEDQNGRNLEDWEPLFLLVRDHFIKLEISITQVMYVGHAMIIALEHRTTDMNKLPFQAAKVTCLYIFDDELVKPSMPHARCLLDPAPGNPDVSQYDHLQPGLRVTSAFLPNSDSPYTFLGTTTGVLLKDRVGNESMTVAAHGFPSQCGTKVFHALPNGDREIGELITEVSHTDIALVKLANTETFSNVTFQNDVIPEPIQLRRLLPASQRQKIRDVCLDSPDTGFIEGQLMCSARERVSCDVIDGPPEQNWIATTWSYMGQDVADNLPEEICGSAMWDVDGNVLGFFRYAPKAGALRDWCVGIAADELINRGYTLVDTSDRT</sequence>
<protein>
    <submittedName>
        <fullName evidence="1">Uncharacterized protein</fullName>
    </submittedName>
</protein>